<dbReference type="SUPFAM" id="SSF48350">
    <property type="entry name" value="GTPase activation domain, GAP"/>
    <property type="match status" value="1"/>
</dbReference>
<dbReference type="PROSITE" id="PS50238">
    <property type="entry name" value="RHOGAP"/>
    <property type="match status" value="1"/>
</dbReference>
<name>A0AAV0MV77_9ROSI</name>
<sequence length="569" mass="63922">SKASLSHPNRHLSHPRHFLPLKEHPAGPAVLHAVLQRLDDAVLHKVLTNNQTAIQISNLFNSQLFPSTLSLFRQRPIDRRRRRNLFPHSSPFFTIEAGFRFRLLSAAPSPRPPLLPNICEQVYLPPLERSAAMPSAVSPQWQEKATVFFSTSGVKLKEAGNSAGTFVGEVAKDAKGNVADAAERVGSAVKSRWAILKEPSTRHILQERFITAAATTGMFLRKGFSETKDKVSVGKTKVEEVAKKTAQKSKVILTDIERWQKGVASTDVFGVPIELTVQRQQYSRPVPIVLLKCADYLILSGLNSVHLFKDEGEKVTVQHLVSLFNQDFDASLPDGINPIDVAFLMKCYLASLPEPLTTFEHYDAIKGARSNIHAMRNILKRLPTVNYMTLEFVTALFLRVSQKSLLNKARRLCLTLSTSIHPLYRLMCLLFVQPFLQMDARSLAMEMAPVVMWRKEQRPESYRQYWNSMFRNSSKTDGTDGKPTLTEWDLLSGVLNVIRICLIDNQGVYTHSFIFVVRGSTEEGEEMEVSSAIPLDDGAPVDFGAIEVIQCLIEQHNSIFTDANETVWR</sequence>
<evidence type="ECO:0000313" key="2">
    <source>
        <dbReference type="EMBL" id="CAI0449625.1"/>
    </source>
</evidence>
<evidence type="ECO:0000259" key="1">
    <source>
        <dbReference type="PROSITE" id="PS50238"/>
    </source>
</evidence>
<proteinExistence type="predicted"/>
<dbReference type="GO" id="GO:0007165">
    <property type="term" value="P:signal transduction"/>
    <property type="evidence" value="ECO:0007669"/>
    <property type="project" value="InterPro"/>
</dbReference>
<feature type="non-terminal residue" evidence="2">
    <location>
        <position position="1"/>
    </location>
</feature>
<dbReference type="SMART" id="SM00324">
    <property type="entry name" value="RhoGAP"/>
    <property type="match status" value="1"/>
</dbReference>
<dbReference type="CDD" id="cd00159">
    <property type="entry name" value="RhoGAP"/>
    <property type="match status" value="1"/>
</dbReference>
<dbReference type="PANTHER" id="PTHR47367">
    <property type="entry name" value="AUXIN-REGULATED PROTEIN-LIKE"/>
    <property type="match status" value="1"/>
</dbReference>
<dbReference type="EMBL" id="CAMGYJ010000007">
    <property type="protein sequence ID" value="CAI0449625.1"/>
    <property type="molecule type" value="Genomic_DNA"/>
</dbReference>
<accession>A0AAV0MV77</accession>
<dbReference type="Pfam" id="PF00620">
    <property type="entry name" value="RhoGAP"/>
    <property type="match status" value="1"/>
</dbReference>
<organism evidence="2 3">
    <name type="scientific">Linum tenue</name>
    <dbReference type="NCBI Taxonomy" id="586396"/>
    <lineage>
        <taxon>Eukaryota</taxon>
        <taxon>Viridiplantae</taxon>
        <taxon>Streptophyta</taxon>
        <taxon>Embryophyta</taxon>
        <taxon>Tracheophyta</taxon>
        <taxon>Spermatophyta</taxon>
        <taxon>Magnoliopsida</taxon>
        <taxon>eudicotyledons</taxon>
        <taxon>Gunneridae</taxon>
        <taxon>Pentapetalae</taxon>
        <taxon>rosids</taxon>
        <taxon>fabids</taxon>
        <taxon>Malpighiales</taxon>
        <taxon>Linaceae</taxon>
        <taxon>Linum</taxon>
    </lineage>
</organism>
<feature type="domain" description="Rho-GAP" evidence="1">
    <location>
        <begin position="271"/>
        <end position="477"/>
    </location>
</feature>
<dbReference type="InterPro" id="IPR000198">
    <property type="entry name" value="RhoGAP_dom"/>
</dbReference>
<protein>
    <recommendedName>
        <fullName evidence="1">Rho-GAP domain-containing protein</fullName>
    </recommendedName>
</protein>
<dbReference type="PANTHER" id="PTHR47367:SF1">
    <property type="entry name" value="OS07G0486500 PROTEIN"/>
    <property type="match status" value="1"/>
</dbReference>
<keyword evidence="3" id="KW-1185">Reference proteome</keyword>
<dbReference type="Gene3D" id="1.10.555.10">
    <property type="entry name" value="Rho GTPase activation protein"/>
    <property type="match status" value="1"/>
</dbReference>
<dbReference type="InterPro" id="IPR008936">
    <property type="entry name" value="Rho_GTPase_activation_prot"/>
</dbReference>
<dbReference type="AlphaFoldDB" id="A0AAV0MV77"/>
<comment type="caution">
    <text evidence="2">The sequence shown here is derived from an EMBL/GenBank/DDBJ whole genome shotgun (WGS) entry which is preliminary data.</text>
</comment>
<dbReference type="Proteomes" id="UP001154282">
    <property type="component" value="Unassembled WGS sequence"/>
</dbReference>
<evidence type="ECO:0000313" key="3">
    <source>
        <dbReference type="Proteomes" id="UP001154282"/>
    </source>
</evidence>
<reference evidence="2" key="1">
    <citation type="submission" date="2022-08" db="EMBL/GenBank/DDBJ databases">
        <authorList>
            <person name="Gutierrez-Valencia J."/>
        </authorList>
    </citation>
    <scope>NUCLEOTIDE SEQUENCE</scope>
</reference>
<gene>
    <name evidence="2" type="ORF">LITE_LOCUS30252</name>
</gene>